<reference evidence="5 6" key="1">
    <citation type="submission" date="2016-04" db="EMBL/GenBank/DDBJ databases">
        <title>A degradative enzymes factory behind the ericoid mycorrhizal symbiosis.</title>
        <authorList>
            <consortium name="DOE Joint Genome Institute"/>
            <person name="Martino E."/>
            <person name="Morin E."/>
            <person name="Grelet G."/>
            <person name="Kuo A."/>
            <person name="Kohler A."/>
            <person name="Daghino S."/>
            <person name="Barry K."/>
            <person name="Choi C."/>
            <person name="Cichocki N."/>
            <person name="Clum A."/>
            <person name="Copeland A."/>
            <person name="Hainaut M."/>
            <person name="Haridas S."/>
            <person name="Labutti K."/>
            <person name="Lindquist E."/>
            <person name="Lipzen A."/>
            <person name="Khouja H.-R."/>
            <person name="Murat C."/>
            <person name="Ohm R."/>
            <person name="Olson A."/>
            <person name="Spatafora J."/>
            <person name="Veneault-Fourrey C."/>
            <person name="Henrissat B."/>
            <person name="Grigoriev I."/>
            <person name="Martin F."/>
            <person name="Perotto S."/>
        </authorList>
    </citation>
    <scope>NUCLEOTIDE SEQUENCE [LARGE SCALE GENOMIC DNA]</scope>
    <source>
        <strain evidence="5 6">F</strain>
    </source>
</reference>
<dbReference type="Pfam" id="PF04082">
    <property type="entry name" value="Fungal_trans"/>
    <property type="match status" value="1"/>
</dbReference>
<feature type="compositionally biased region" description="Polar residues" evidence="3">
    <location>
        <begin position="124"/>
        <end position="135"/>
    </location>
</feature>
<dbReference type="InterPro" id="IPR050987">
    <property type="entry name" value="AtrR-like"/>
</dbReference>
<keyword evidence="2" id="KW-0539">Nucleus</keyword>
<feature type="domain" description="Zn(2)-C6 fungal-type" evidence="4">
    <location>
        <begin position="24"/>
        <end position="51"/>
    </location>
</feature>
<protein>
    <recommendedName>
        <fullName evidence="4">Zn(2)-C6 fungal-type domain-containing protein</fullName>
    </recommendedName>
</protein>
<dbReference type="OrthoDB" id="103819at2759"/>
<dbReference type="GO" id="GO:0008270">
    <property type="term" value="F:zinc ion binding"/>
    <property type="evidence" value="ECO:0007669"/>
    <property type="project" value="InterPro"/>
</dbReference>
<name>A0A2J6QU29_HYAVF</name>
<keyword evidence="1" id="KW-0479">Metal-binding</keyword>
<dbReference type="PANTHER" id="PTHR46910">
    <property type="entry name" value="TRANSCRIPTION FACTOR PDR1"/>
    <property type="match status" value="1"/>
</dbReference>
<dbReference type="AlphaFoldDB" id="A0A2J6QU29"/>
<evidence type="ECO:0000313" key="5">
    <source>
        <dbReference type="EMBL" id="PMD29763.1"/>
    </source>
</evidence>
<dbReference type="GO" id="GO:0006351">
    <property type="term" value="P:DNA-templated transcription"/>
    <property type="evidence" value="ECO:0007669"/>
    <property type="project" value="InterPro"/>
</dbReference>
<evidence type="ECO:0000256" key="3">
    <source>
        <dbReference type="SAM" id="MobiDB-lite"/>
    </source>
</evidence>
<dbReference type="PROSITE" id="PS50048">
    <property type="entry name" value="ZN2_CY6_FUNGAL_2"/>
    <property type="match status" value="1"/>
</dbReference>
<dbReference type="CDD" id="cd00067">
    <property type="entry name" value="GAL4"/>
    <property type="match status" value="1"/>
</dbReference>
<evidence type="ECO:0000256" key="2">
    <source>
        <dbReference type="ARBA" id="ARBA00023242"/>
    </source>
</evidence>
<feature type="region of interest" description="Disordered" evidence="3">
    <location>
        <begin position="98"/>
        <end position="138"/>
    </location>
</feature>
<dbReference type="InterPro" id="IPR001138">
    <property type="entry name" value="Zn2Cys6_DnaBD"/>
</dbReference>
<dbReference type="GO" id="GO:0000981">
    <property type="term" value="F:DNA-binding transcription factor activity, RNA polymerase II-specific"/>
    <property type="evidence" value="ECO:0007669"/>
    <property type="project" value="InterPro"/>
</dbReference>
<dbReference type="Proteomes" id="UP000235786">
    <property type="component" value="Unassembled WGS sequence"/>
</dbReference>
<dbReference type="GO" id="GO:0003677">
    <property type="term" value="F:DNA binding"/>
    <property type="evidence" value="ECO:0007669"/>
    <property type="project" value="InterPro"/>
</dbReference>
<dbReference type="SMART" id="SM00066">
    <property type="entry name" value="GAL4"/>
    <property type="match status" value="1"/>
</dbReference>
<dbReference type="InterPro" id="IPR007219">
    <property type="entry name" value="XnlR_reg_dom"/>
</dbReference>
<sequence length="688" mass="76700">MSAEAGSTPTPEPEHSVIHTKLRACEACKSRKIRCDKLQPCSACRSAGIQCWTSQQPREKRQRVLISNKYEEHLESINTHLLQLQGMLASVTKDSLSPVTQNLRPQPVGPLGPLFSTPSKDKAGSSQSEETTPSTIPYLGESSFEIHSQQTSQILEKALASTPASNAHDDDGSSAWQSIRELLKEKTDHNPKTFTHEVVPLIPIKTALRALRLLGDSPDEILQFLPMADATKLKDICQSVYFPIKGYSMSDLLIVNGGLMSLLCNATEAQLRECDIDPAEASRSITICESNIALLIERISPFLEPTGTNIDALLISVQILIGQSKLQKAWTLLSTASRLCLDSGLNRLQDDPEVPETSELREKKISFWLCYCLDKALSLNFGRTSNFSDFDITITYPSFPKSPITATYIIWMDLGKVQGRIYEKLYSAQGQLQSPESKAVAARSLAQELLDLQRRCQDVFSQLNELNVPHIDTEMTILSNLTLVYRALPTEQPDHPLRFPEECIATAREALQLHQRLCLLFFAKSDYSIRMYIDWNLAFCPFTPFIVIIGTAILNTDYEDMNLVSQVVESLERASRQASGATKLYNICKILLKGAKACIEQSLGTQTAPITRQPSVPDRNLPDYGQRDFQNSENQAIFSESWEPLQLDHLGNMSTLFDNYLAGSASLMPILEGDLTQFDMMESSSNTY</sequence>
<gene>
    <name evidence="5" type="ORF">L207DRAFT_233595</name>
</gene>
<dbReference type="EMBL" id="KZ613971">
    <property type="protein sequence ID" value="PMD29763.1"/>
    <property type="molecule type" value="Genomic_DNA"/>
</dbReference>
<accession>A0A2J6QU29</accession>
<dbReference type="InterPro" id="IPR036864">
    <property type="entry name" value="Zn2-C6_fun-type_DNA-bd_sf"/>
</dbReference>
<dbReference type="Pfam" id="PF00172">
    <property type="entry name" value="Zn_clus"/>
    <property type="match status" value="1"/>
</dbReference>
<evidence type="ECO:0000313" key="6">
    <source>
        <dbReference type="Proteomes" id="UP000235786"/>
    </source>
</evidence>
<dbReference type="SMART" id="SM00906">
    <property type="entry name" value="Fungal_trans"/>
    <property type="match status" value="1"/>
</dbReference>
<proteinExistence type="predicted"/>
<organism evidence="5 6">
    <name type="scientific">Hyaloscypha variabilis (strain UAMH 11265 / GT02V1 / F)</name>
    <name type="common">Meliniomyces variabilis</name>
    <dbReference type="NCBI Taxonomy" id="1149755"/>
    <lineage>
        <taxon>Eukaryota</taxon>
        <taxon>Fungi</taxon>
        <taxon>Dikarya</taxon>
        <taxon>Ascomycota</taxon>
        <taxon>Pezizomycotina</taxon>
        <taxon>Leotiomycetes</taxon>
        <taxon>Helotiales</taxon>
        <taxon>Hyaloscyphaceae</taxon>
        <taxon>Hyaloscypha</taxon>
        <taxon>Hyaloscypha variabilis</taxon>
    </lineage>
</organism>
<dbReference type="PROSITE" id="PS00463">
    <property type="entry name" value="ZN2_CY6_FUNGAL_1"/>
    <property type="match status" value="1"/>
</dbReference>
<evidence type="ECO:0000256" key="1">
    <source>
        <dbReference type="ARBA" id="ARBA00022723"/>
    </source>
</evidence>
<dbReference type="PANTHER" id="PTHR46910:SF5">
    <property type="entry name" value="ZN(II)2CYS6 TRANSCRIPTION FACTOR (EUROFUNG)"/>
    <property type="match status" value="1"/>
</dbReference>
<dbReference type="STRING" id="1149755.A0A2J6QU29"/>
<dbReference type="SUPFAM" id="SSF57701">
    <property type="entry name" value="Zn2/Cys6 DNA-binding domain"/>
    <property type="match status" value="1"/>
</dbReference>
<evidence type="ECO:0000259" key="4">
    <source>
        <dbReference type="PROSITE" id="PS50048"/>
    </source>
</evidence>
<dbReference type="Gene3D" id="4.10.240.10">
    <property type="entry name" value="Zn(2)-C6 fungal-type DNA-binding domain"/>
    <property type="match status" value="1"/>
</dbReference>
<keyword evidence="6" id="KW-1185">Reference proteome</keyword>
<dbReference type="CDD" id="cd12148">
    <property type="entry name" value="fungal_TF_MHR"/>
    <property type="match status" value="1"/>
</dbReference>